<evidence type="ECO:0000313" key="4">
    <source>
        <dbReference type="Proteomes" id="UP000739411"/>
    </source>
</evidence>
<dbReference type="SMART" id="SM00044">
    <property type="entry name" value="CYCc"/>
    <property type="match status" value="1"/>
</dbReference>
<dbReference type="PROSITE" id="PS50125">
    <property type="entry name" value="GUANYLATE_CYCLASE_2"/>
    <property type="match status" value="1"/>
</dbReference>
<comment type="caution">
    <text evidence="3">The sequence shown here is derived from an EMBL/GenBank/DDBJ whole genome shotgun (WGS) entry which is preliminary data.</text>
</comment>
<dbReference type="CDD" id="cd07302">
    <property type="entry name" value="CHD"/>
    <property type="match status" value="1"/>
</dbReference>
<feature type="transmembrane region" description="Helical" evidence="1">
    <location>
        <begin position="384"/>
        <end position="404"/>
    </location>
</feature>
<dbReference type="PANTHER" id="PTHR43081:SF1">
    <property type="entry name" value="ADENYLATE CYCLASE, TERMINAL-DIFFERENTIATION SPECIFIC"/>
    <property type="match status" value="1"/>
</dbReference>
<dbReference type="SUPFAM" id="SSF55073">
    <property type="entry name" value="Nucleotide cyclase"/>
    <property type="match status" value="1"/>
</dbReference>
<keyword evidence="1" id="KW-0472">Membrane</keyword>
<dbReference type="Gene3D" id="3.30.70.1230">
    <property type="entry name" value="Nucleotide cyclase"/>
    <property type="match status" value="1"/>
</dbReference>
<dbReference type="GO" id="GO:0004016">
    <property type="term" value="F:adenylate cyclase activity"/>
    <property type="evidence" value="ECO:0007669"/>
    <property type="project" value="UniProtKB-ARBA"/>
</dbReference>
<sequence>MRFASYLDSSKKITIWAALSAFVLWFTFSSILSGAIQSAEEFSGDWVWRLISSTSPERRLVLIDIDEGSLRQLGPWPWSRVRLADLSDKLAEQGTALQVFDIVFPEATVNDGMFLASLEKNNAVLSQVFALQTNTAAHSGTPSAPLPWLACPAIFPIAENFIANTAAFSTMPSGHITPLVDRDGAVRQQPAIVCHDGKPYPALFLSAAMKGTTTPQISLVASEGLFSSPWELTGLPLYKSGIPLDQKGNIRIPWTLRQEAFVALSAQDVLAGRVPQGLLNNAWVLIGSTALGLNDRIATPSSGIEAGMLVHAQLLRGLLDENIPSTPQLAWLYAILTTLIGSAVLATLAQLRRKPVFILISAAFALTATLYLAKALLLSEAKVWVEWISPSLYILCFALTLSLLEHARSRMERDRIFAHLSSYLPGPVAAALAARDPSDAIEADRKNISVLFADIRNFSAYCEARPPEETTAVLHAFFSMATQVVEKHGGMVESFQGDAVLAVWGASGKNKILTPTEQSAGYEVGADAELALSAALEMLKESRQILSPQLPDDLQPLELGLGLETGAATVGSFGLARRRTHLAMGRTITTAARLEQMTAELAHPILVGEGMAACISDHRLESQGVFLLEGIKTPCHIYAYPLKNCV</sequence>
<dbReference type="Proteomes" id="UP000739411">
    <property type="component" value="Unassembled WGS sequence"/>
</dbReference>
<evidence type="ECO:0000256" key="1">
    <source>
        <dbReference type="SAM" id="Phobius"/>
    </source>
</evidence>
<protein>
    <submittedName>
        <fullName evidence="3">Adenylate/guanylate cyclase domain-containing protein</fullName>
    </submittedName>
</protein>
<dbReference type="EMBL" id="JADJMS010000030">
    <property type="protein sequence ID" value="MBK7416017.1"/>
    <property type="molecule type" value="Genomic_DNA"/>
</dbReference>
<dbReference type="InterPro" id="IPR050697">
    <property type="entry name" value="Adenylyl/Guanylyl_Cyclase_3/4"/>
</dbReference>
<name>A0A935JYH5_9RHOO</name>
<dbReference type="InterPro" id="IPR001054">
    <property type="entry name" value="A/G_cyclase"/>
</dbReference>
<accession>A0A935JYH5</accession>
<feature type="domain" description="Guanylate cyclase" evidence="2">
    <location>
        <begin position="449"/>
        <end position="595"/>
    </location>
</feature>
<proteinExistence type="predicted"/>
<organism evidence="3 4">
    <name type="scientific">Candidatus Dechloromonas phosphorivorans</name>
    <dbReference type="NCBI Taxonomy" id="2899244"/>
    <lineage>
        <taxon>Bacteria</taxon>
        <taxon>Pseudomonadati</taxon>
        <taxon>Pseudomonadota</taxon>
        <taxon>Betaproteobacteria</taxon>
        <taxon>Rhodocyclales</taxon>
        <taxon>Azonexaceae</taxon>
        <taxon>Dechloromonas</taxon>
    </lineage>
</organism>
<dbReference type="GO" id="GO:0009190">
    <property type="term" value="P:cyclic nucleotide biosynthetic process"/>
    <property type="evidence" value="ECO:0007669"/>
    <property type="project" value="InterPro"/>
</dbReference>
<dbReference type="GO" id="GO:0035556">
    <property type="term" value="P:intracellular signal transduction"/>
    <property type="evidence" value="ECO:0007669"/>
    <property type="project" value="InterPro"/>
</dbReference>
<keyword evidence="1" id="KW-0812">Transmembrane</keyword>
<feature type="transmembrane region" description="Helical" evidence="1">
    <location>
        <begin position="330"/>
        <end position="349"/>
    </location>
</feature>
<feature type="transmembrane region" description="Helical" evidence="1">
    <location>
        <begin position="356"/>
        <end position="378"/>
    </location>
</feature>
<gene>
    <name evidence="3" type="ORF">IPJ38_13755</name>
</gene>
<dbReference type="InterPro" id="IPR007890">
    <property type="entry name" value="CHASE2"/>
</dbReference>
<dbReference type="Pfam" id="PF05226">
    <property type="entry name" value="CHASE2"/>
    <property type="match status" value="1"/>
</dbReference>
<evidence type="ECO:0000313" key="3">
    <source>
        <dbReference type="EMBL" id="MBK7416017.1"/>
    </source>
</evidence>
<keyword evidence="1" id="KW-1133">Transmembrane helix</keyword>
<evidence type="ECO:0000259" key="2">
    <source>
        <dbReference type="PROSITE" id="PS50125"/>
    </source>
</evidence>
<dbReference type="PANTHER" id="PTHR43081">
    <property type="entry name" value="ADENYLATE CYCLASE, TERMINAL-DIFFERENTIATION SPECIFIC-RELATED"/>
    <property type="match status" value="1"/>
</dbReference>
<reference evidence="3 4" key="1">
    <citation type="submission" date="2020-10" db="EMBL/GenBank/DDBJ databases">
        <title>Connecting structure to function with the recovery of over 1000 high-quality activated sludge metagenome-assembled genomes encoding full-length rRNA genes using long-read sequencing.</title>
        <authorList>
            <person name="Singleton C.M."/>
            <person name="Petriglieri F."/>
            <person name="Kristensen J.M."/>
            <person name="Kirkegaard R.H."/>
            <person name="Michaelsen T.Y."/>
            <person name="Andersen M.H."/>
            <person name="Karst S.M."/>
            <person name="Dueholm M.S."/>
            <person name="Nielsen P.H."/>
            <person name="Albertsen M."/>
        </authorList>
    </citation>
    <scope>NUCLEOTIDE SEQUENCE [LARGE SCALE GENOMIC DNA]</scope>
    <source>
        <strain evidence="3">EsbW_18-Q3-R4-48_BATAC.463</strain>
    </source>
</reference>
<dbReference type="InterPro" id="IPR029787">
    <property type="entry name" value="Nucleotide_cyclase"/>
</dbReference>
<dbReference type="Pfam" id="PF00211">
    <property type="entry name" value="Guanylate_cyc"/>
    <property type="match status" value="1"/>
</dbReference>
<dbReference type="AlphaFoldDB" id="A0A935JYH5"/>
<dbReference type="SMART" id="SM01080">
    <property type="entry name" value="CHASE2"/>
    <property type="match status" value="1"/>
</dbReference>